<evidence type="ECO:0000313" key="2">
    <source>
        <dbReference type="Proteomes" id="UP000287166"/>
    </source>
</evidence>
<dbReference type="OrthoDB" id="2749067at2759"/>
<keyword evidence="2" id="KW-1185">Reference proteome</keyword>
<dbReference type="RefSeq" id="XP_027615428.1">
    <property type="nucleotide sequence ID" value="XM_027759627.1"/>
</dbReference>
<dbReference type="InParanoid" id="A0A401GQN9"/>
<sequence>MVPSCFDGICAWAELEVEQHQNGSMRHVLIYSPTLLYDLKKHVTIRLQGFLGKTNITTFGNWNGKEGGAVHAVQYLTLTSQGCNDAFTAQVKALEGIRKFVARSLNREMDSLDVEPDSICLQRRVFTKVDNEGEFHAASDYRNQDSRVGAAQKMQRCWVVSHTIKTGLRLENGSVTRTSHIVFRPGDFVDVSMFADVIELRRRKERRLEVQFAMEHVVRLMSVVDVKKVHDLPGSTRPTPVVDAIESGFNFIEDENVEMNENGENELVE</sequence>
<dbReference type="GeneID" id="38781432"/>
<comment type="caution">
    <text evidence="1">The sequence shown here is derived from an EMBL/GenBank/DDBJ whole genome shotgun (WGS) entry which is preliminary data.</text>
</comment>
<organism evidence="1 2">
    <name type="scientific">Sparassis crispa</name>
    <dbReference type="NCBI Taxonomy" id="139825"/>
    <lineage>
        <taxon>Eukaryota</taxon>
        <taxon>Fungi</taxon>
        <taxon>Dikarya</taxon>
        <taxon>Basidiomycota</taxon>
        <taxon>Agaricomycotina</taxon>
        <taxon>Agaricomycetes</taxon>
        <taxon>Polyporales</taxon>
        <taxon>Sparassidaceae</taxon>
        <taxon>Sparassis</taxon>
    </lineage>
</organism>
<evidence type="ECO:0000313" key="1">
    <source>
        <dbReference type="EMBL" id="GBE84515.1"/>
    </source>
</evidence>
<gene>
    <name evidence="1" type="ORF">SCP_0604940</name>
</gene>
<accession>A0A401GQN9</accession>
<proteinExistence type="predicted"/>
<dbReference type="EMBL" id="BFAD01000006">
    <property type="protein sequence ID" value="GBE84515.1"/>
    <property type="molecule type" value="Genomic_DNA"/>
</dbReference>
<name>A0A401GQN9_9APHY</name>
<reference evidence="1 2" key="1">
    <citation type="journal article" date="2018" name="Sci. Rep.">
        <title>Genome sequence of the cauliflower mushroom Sparassis crispa (Hanabiratake) and its association with beneficial usage.</title>
        <authorList>
            <person name="Kiyama R."/>
            <person name="Furutani Y."/>
            <person name="Kawaguchi K."/>
            <person name="Nakanishi T."/>
        </authorList>
    </citation>
    <scope>NUCLEOTIDE SEQUENCE [LARGE SCALE GENOMIC DNA]</scope>
</reference>
<protein>
    <submittedName>
        <fullName evidence="1">Uncharacterized protein</fullName>
    </submittedName>
</protein>
<dbReference type="Proteomes" id="UP000287166">
    <property type="component" value="Unassembled WGS sequence"/>
</dbReference>
<dbReference type="AlphaFoldDB" id="A0A401GQN9"/>